<dbReference type="PROSITE" id="PS01186">
    <property type="entry name" value="EGF_2"/>
    <property type="match status" value="1"/>
</dbReference>
<feature type="signal peptide" evidence="3">
    <location>
        <begin position="1"/>
        <end position="19"/>
    </location>
</feature>
<keyword evidence="1" id="KW-0245">EGF-like domain</keyword>
<evidence type="ECO:0000313" key="5">
    <source>
        <dbReference type="EMBL" id="KAK0407563.1"/>
    </source>
</evidence>
<keyword evidence="6" id="KW-1185">Reference proteome</keyword>
<comment type="caution">
    <text evidence="5">The sequence shown here is derived from an EMBL/GenBank/DDBJ whole genome shotgun (WGS) entry which is preliminary data.</text>
</comment>
<protein>
    <recommendedName>
        <fullName evidence="4">EGF-like domain-containing protein</fullName>
    </recommendedName>
</protein>
<dbReference type="EMBL" id="JAUCMV010000004">
    <property type="protein sequence ID" value="KAK0407563.1"/>
    <property type="molecule type" value="Genomic_DNA"/>
</dbReference>
<dbReference type="InterPro" id="IPR000742">
    <property type="entry name" value="EGF"/>
</dbReference>
<accession>A0AA39HMP5</accession>
<dbReference type="PROSITE" id="PS00022">
    <property type="entry name" value="EGF_1"/>
    <property type="match status" value="1"/>
</dbReference>
<dbReference type="PROSITE" id="PS50026">
    <property type="entry name" value="EGF_3"/>
    <property type="match status" value="1"/>
</dbReference>
<evidence type="ECO:0000259" key="4">
    <source>
        <dbReference type="PROSITE" id="PS50026"/>
    </source>
</evidence>
<keyword evidence="1" id="KW-1015">Disulfide bond</keyword>
<dbReference type="AlphaFoldDB" id="A0AA39HMP5"/>
<name>A0AA39HMP5_9BILA</name>
<sequence>MFYSLFAAIFAVLIFKVDAASERYFAAVKITCDHGHEVNGACICDGDYVGTHCQYKMQCSSFDRHLNGSCIECLEGFIGDRCEQIICHHGTEKVDQQECVCEKPYGGQFCDRLDTKDVYYFYNSRMLLMGPLGIIALIPLFAIYYGCEYMARKRQITRVTKTLDINNITVKSKAVKQLLLDDV</sequence>
<evidence type="ECO:0000313" key="6">
    <source>
        <dbReference type="Proteomes" id="UP001175271"/>
    </source>
</evidence>
<evidence type="ECO:0000256" key="3">
    <source>
        <dbReference type="SAM" id="SignalP"/>
    </source>
</evidence>
<keyword evidence="3" id="KW-0732">Signal</keyword>
<keyword evidence="2" id="KW-0472">Membrane</keyword>
<feature type="disulfide bond" evidence="1">
    <location>
        <begin position="101"/>
        <end position="110"/>
    </location>
</feature>
<keyword evidence="2" id="KW-1133">Transmembrane helix</keyword>
<feature type="transmembrane region" description="Helical" evidence="2">
    <location>
        <begin position="126"/>
        <end position="147"/>
    </location>
</feature>
<dbReference type="Gene3D" id="2.10.25.10">
    <property type="entry name" value="Laminin"/>
    <property type="match status" value="1"/>
</dbReference>
<feature type="chain" id="PRO_5041274245" description="EGF-like domain-containing protein" evidence="3">
    <location>
        <begin position="20"/>
        <end position="183"/>
    </location>
</feature>
<organism evidence="5 6">
    <name type="scientific">Steinernema hermaphroditum</name>
    <dbReference type="NCBI Taxonomy" id="289476"/>
    <lineage>
        <taxon>Eukaryota</taxon>
        <taxon>Metazoa</taxon>
        <taxon>Ecdysozoa</taxon>
        <taxon>Nematoda</taxon>
        <taxon>Chromadorea</taxon>
        <taxon>Rhabditida</taxon>
        <taxon>Tylenchina</taxon>
        <taxon>Panagrolaimomorpha</taxon>
        <taxon>Strongyloidoidea</taxon>
        <taxon>Steinernematidae</taxon>
        <taxon>Steinernema</taxon>
    </lineage>
</organism>
<evidence type="ECO:0000256" key="1">
    <source>
        <dbReference type="PROSITE-ProRule" id="PRU00076"/>
    </source>
</evidence>
<evidence type="ECO:0000256" key="2">
    <source>
        <dbReference type="SAM" id="Phobius"/>
    </source>
</evidence>
<dbReference type="Proteomes" id="UP001175271">
    <property type="component" value="Unassembled WGS sequence"/>
</dbReference>
<reference evidence="5" key="1">
    <citation type="submission" date="2023-06" db="EMBL/GenBank/DDBJ databases">
        <title>Genomic analysis of the entomopathogenic nematode Steinernema hermaphroditum.</title>
        <authorList>
            <person name="Schwarz E.M."/>
            <person name="Heppert J.K."/>
            <person name="Baniya A."/>
            <person name="Schwartz H.T."/>
            <person name="Tan C.-H."/>
            <person name="Antoshechkin I."/>
            <person name="Sternberg P.W."/>
            <person name="Goodrich-Blair H."/>
            <person name="Dillman A.R."/>
        </authorList>
    </citation>
    <scope>NUCLEOTIDE SEQUENCE</scope>
    <source>
        <strain evidence="5">PS9179</strain>
        <tissue evidence="5">Whole animal</tissue>
    </source>
</reference>
<feature type="domain" description="EGF-like" evidence="4">
    <location>
        <begin position="78"/>
        <end position="111"/>
    </location>
</feature>
<comment type="caution">
    <text evidence="1">Lacks conserved residue(s) required for the propagation of feature annotation.</text>
</comment>
<proteinExistence type="predicted"/>
<keyword evidence="2" id="KW-0812">Transmembrane</keyword>
<gene>
    <name evidence="5" type="ORF">QR680_019268</name>
</gene>